<protein>
    <submittedName>
        <fullName evidence="2">Uncharacterized protein</fullName>
    </submittedName>
</protein>
<dbReference type="KEGG" id="mea:Mex_1p1612"/>
<evidence type="ECO:0000256" key="1">
    <source>
        <dbReference type="SAM" id="MobiDB-lite"/>
    </source>
</evidence>
<dbReference type="Proteomes" id="UP000009081">
    <property type="component" value="Chromosome"/>
</dbReference>
<dbReference type="EMBL" id="CP001510">
    <property type="protein sequence ID" value="ACS39468.1"/>
    <property type="molecule type" value="Genomic_DNA"/>
</dbReference>
<evidence type="ECO:0000313" key="2">
    <source>
        <dbReference type="EMBL" id="ACS39468.1"/>
    </source>
</evidence>
<sequence>MRTGDMPSGEHTAAEAAPPKMVATSVTGTDAPGWLVTEEARAIARGGVFFYPCAGADTEEALAAFAPDIATFWFCDPTYRADRVGAITGCERTGPVTVRGEPNASMVTREIEGRTHRWIAPCVWTALLSHPSTGAEVTVHWRRGFGEYALAREFPDRSISVFMHRGDSPGEGGSGSHFLDRRPKRHEPLACLFDKLAAKLRDEALVISDGSNCGIRELRTFHNDMVIDAPRAFEASAGQLFERWGFQWRCVGFLGRKYGPTLLWKLTRLTVATPSRPNDVL</sequence>
<dbReference type="HOGENOM" id="CLU_1118578_0_0_5"/>
<evidence type="ECO:0000313" key="3">
    <source>
        <dbReference type="Proteomes" id="UP000009081"/>
    </source>
</evidence>
<name>C5B0B8_METEA</name>
<feature type="region of interest" description="Disordered" evidence="1">
    <location>
        <begin position="1"/>
        <end position="24"/>
    </location>
</feature>
<accession>C5B0B8</accession>
<organism evidence="2 3">
    <name type="scientific">Methylorubrum extorquens (strain ATCC 14718 / DSM 1338 / JCM 2805 / NCIMB 9133 / AM1)</name>
    <name type="common">Methylobacterium extorquens</name>
    <dbReference type="NCBI Taxonomy" id="272630"/>
    <lineage>
        <taxon>Bacteria</taxon>
        <taxon>Pseudomonadati</taxon>
        <taxon>Pseudomonadota</taxon>
        <taxon>Alphaproteobacteria</taxon>
        <taxon>Hyphomicrobiales</taxon>
        <taxon>Methylobacteriaceae</taxon>
        <taxon>Methylorubrum</taxon>
    </lineage>
</organism>
<dbReference type="STRING" id="272630.MexAM1_META1p1612"/>
<dbReference type="eggNOG" id="ENOG50338DB">
    <property type="taxonomic scope" value="Bacteria"/>
</dbReference>
<proteinExistence type="predicted"/>
<reference evidence="2 3" key="1">
    <citation type="journal article" date="2009" name="PLoS ONE">
        <title>Methylobacterium genome sequences: a reference blueprint to investigate microbial metabolism of C1 compounds from natural and industrial sources.</title>
        <authorList>
            <person name="Vuilleumier S."/>
            <person name="Chistoserdova L."/>
            <person name="Lee M.-C."/>
            <person name="Bringel F."/>
            <person name="Lajus A."/>
            <person name="Zhou Y."/>
            <person name="Gourion B."/>
            <person name="Barbe V."/>
            <person name="Chang J."/>
            <person name="Cruveiller S."/>
            <person name="Dossat C."/>
            <person name="Gillett W."/>
            <person name="Gruffaz C."/>
            <person name="Haugen E."/>
            <person name="Hourcade E."/>
            <person name="Levy R."/>
            <person name="Mangenot S."/>
            <person name="Muller E."/>
            <person name="Nadalig T."/>
            <person name="Pagni M."/>
            <person name="Penny C."/>
            <person name="Peyraud R."/>
            <person name="Robinson D.G."/>
            <person name="Roche D."/>
            <person name="Rouy Z."/>
            <person name="Saenampechek C."/>
            <person name="Salvignol G."/>
            <person name="Vallenet D."/>
            <person name="Wu Z."/>
            <person name="Marx C.J."/>
            <person name="Vorholt J.A."/>
            <person name="Olson M.V."/>
            <person name="Kaul R."/>
            <person name="Weissenbach J."/>
            <person name="Medigue C."/>
            <person name="Lidstrom M.E."/>
        </authorList>
    </citation>
    <scope>NUCLEOTIDE SEQUENCE [LARGE SCALE GENOMIC DNA]</scope>
    <source>
        <strain evidence="3">ATCC 14718 / DSM 1338 / JCM 2805 / NCIMB 9133 / AM1</strain>
    </source>
</reference>
<dbReference type="AlphaFoldDB" id="C5B0B8"/>
<gene>
    <name evidence="2" type="ordered locus">MexAM1_META1p1612</name>
</gene>
<keyword evidence="3" id="KW-1185">Reference proteome</keyword>